<dbReference type="Pfam" id="PF17829">
    <property type="entry name" value="GH115_C"/>
    <property type="match status" value="1"/>
</dbReference>
<dbReference type="PANTHER" id="PTHR37842:SF2">
    <property type="entry name" value="GYLCOSYL HYDROLASE 115 C-TERMINAL DOMAIN-CONTAINING PROTEIN"/>
    <property type="match status" value="1"/>
</dbReference>
<gene>
    <name evidence="3" type="ORF">AARAC_004718</name>
</gene>
<reference evidence="3 4" key="1">
    <citation type="submission" date="2017-05" db="EMBL/GenBank/DDBJ databases">
        <title>Genome sequence for an aflatoxigenic pathogen of Argentinian peanut, Aspergillus arachidicola.</title>
        <authorList>
            <person name="Moore G."/>
            <person name="Beltz S.B."/>
            <person name="Mack B.M."/>
        </authorList>
    </citation>
    <scope>NUCLEOTIDE SEQUENCE [LARGE SCALE GENOMIC DNA]</scope>
    <source>
        <strain evidence="3 4">CBS 117610</strain>
    </source>
</reference>
<evidence type="ECO:0000259" key="2">
    <source>
        <dbReference type="Pfam" id="PF17829"/>
    </source>
</evidence>
<comment type="caution">
    <text evidence="3">The sequence shown here is derived from an EMBL/GenBank/DDBJ whole genome shotgun (WGS) entry which is preliminary data.</text>
</comment>
<accession>A0A2G7G2E3</accession>
<organism evidence="3 4">
    <name type="scientific">Aspergillus arachidicola</name>
    <dbReference type="NCBI Taxonomy" id="656916"/>
    <lineage>
        <taxon>Eukaryota</taxon>
        <taxon>Fungi</taxon>
        <taxon>Dikarya</taxon>
        <taxon>Ascomycota</taxon>
        <taxon>Pezizomycotina</taxon>
        <taxon>Eurotiomycetes</taxon>
        <taxon>Eurotiomycetidae</taxon>
        <taxon>Eurotiales</taxon>
        <taxon>Aspergillaceae</taxon>
        <taxon>Aspergillus</taxon>
        <taxon>Aspergillus subgen. Circumdati</taxon>
    </lineage>
</organism>
<dbReference type="EMBL" id="NEXV01000205">
    <property type="protein sequence ID" value="PIG86978.1"/>
    <property type="molecule type" value="Genomic_DNA"/>
</dbReference>
<evidence type="ECO:0000313" key="3">
    <source>
        <dbReference type="EMBL" id="PIG86978.1"/>
    </source>
</evidence>
<dbReference type="Gene3D" id="3.20.20.520">
    <property type="entry name" value="Glycosyl hydrolase family 115"/>
    <property type="match status" value="1"/>
</dbReference>
<dbReference type="Proteomes" id="UP000231358">
    <property type="component" value="Unassembled WGS sequence"/>
</dbReference>
<dbReference type="Gene3D" id="3.30.379.10">
    <property type="entry name" value="Chitobiase/beta-hexosaminidase domain 2-like"/>
    <property type="match status" value="1"/>
</dbReference>
<feature type="domain" description="Gylcosyl hydrolase 115 C-terminal" evidence="2">
    <location>
        <begin position="737"/>
        <end position="904"/>
    </location>
</feature>
<dbReference type="InterPro" id="IPR042301">
    <property type="entry name" value="GH115_sf"/>
</dbReference>
<dbReference type="InterPro" id="IPR041437">
    <property type="entry name" value="GH115_C"/>
</dbReference>
<protein>
    <recommendedName>
        <fullName evidence="2">Gylcosyl hydrolase 115 C-terminal domain-containing protein</fullName>
    </recommendedName>
</protein>
<dbReference type="PANTHER" id="PTHR37842">
    <property type="match status" value="1"/>
</dbReference>
<dbReference type="STRING" id="656916.A0A2G7G2E3"/>
<dbReference type="Pfam" id="PF15979">
    <property type="entry name" value="Glyco_hydro_115"/>
    <property type="match status" value="1"/>
</dbReference>
<dbReference type="InterPro" id="IPR031924">
    <property type="entry name" value="GH115"/>
</dbReference>
<dbReference type="SUPFAM" id="SSF55545">
    <property type="entry name" value="beta-N-acetylhexosaminidase-like domain"/>
    <property type="match status" value="1"/>
</dbReference>
<dbReference type="InterPro" id="IPR029018">
    <property type="entry name" value="Hex-like_dom2"/>
</dbReference>
<keyword evidence="4" id="KW-1185">Reference proteome</keyword>
<name>A0A2G7G2E3_9EURO</name>
<keyword evidence="1" id="KW-0378">Hydrolase</keyword>
<dbReference type="Gene3D" id="2.60.120.1620">
    <property type="match status" value="1"/>
</dbReference>
<proteinExistence type="predicted"/>
<evidence type="ECO:0000313" key="4">
    <source>
        <dbReference type="Proteomes" id="UP000231358"/>
    </source>
</evidence>
<sequence>MYESVFASHAPSTGCIDITNALILVDKEDFEGIHIAAEALAEDFTRVTGKGASPILFDRSQDFDTEVAIVVGSITRSPTIQKLIQDGKLDVTAIDGQWECYITTVLHDAIQGVKKALVIAGSDKRGAIYGLYTLSGQIGVSPWYWWADVPPKQSSEIYALNVITKHGPPSVKYRGIFINDEAPSLTGWVHEKYEPKFKVDFYKRVFELLLRLKANFLWPAMWFGFPHPGSSFFIDDPLNQETADKYGIVMSTSHHEPMQRAMNEWFDHPYYEPEKSWSWSKNKPKITKYFQEGAERARKYESYITMGMRAVLKDVLSTQRSIIKNTYGEEDGVHQLMALYKEVQEHYENGLHIPEDITLLFADDNFGTVRRLPSGDESTRRGGAGIYYHLEYVGVPRSYKWLNSNSCAKVWQQLEQTDNRGANDIWIFNVGDLKPMEEFFYTFIEHTFHLGSAVSQQCSELLLKYDRLVALRKHEHIEPETFSLIHYGEAEDVLQRWEELLSQAEELEKSIPAPMMPAYFQLILHPIKASCIYVALRVAQAKNQLYAVQRRNSANTWAYEALRLFEEDFNLSEEYHSLLNGKWNHIMRQPHYGYTQTWHAPSRDMISGLSFVQNRQDSNPVESDRTHPSRRDLVAGVTLPPMEPYGPKSRYFEIYCRGTKSVSWTLTSPHRWLSLSPSSGTSQPKGGDERVKITVDWEKVPSQFDDVLLVDLRSSLGDYKHIHVPVSNRTVAADTTGFVEADGHVSIYATSLINSPLSAYRILPFIGRTPTGGVALTASTPVSHSEYLQYPFITFTSTATATLILDFTLTLDTDTNSPITYNIQLDDGALASHRLVPQVEKPGKLPDGWHDSVMDNIWTRRHSVDLSFPGLRTLRVRLANENCVLEKIVVDLGGVRASYLGPPESFFHQGKHR</sequence>
<evidence type="ECO:0000256" key="1">
    <source>
        <dbReference type="ARBA" id="ARBA00022801"/>
    </source>
</evidence>
<dbReference type="AlphaFoldDB" id="A0A2G7G2E3"/>
<dbReference type="GO" id="GO:0016787">
    <property type="term" value="F:hydrolase activity"/>
    <property type="evidence" value="ECO:0007669"/>
    <property type="project" value="UniProtKB-KW"/>
</dbReference>